<reference evidence="7 8" key="1">
    <citation type="journal article" date="2012" name="J. Bacteriol.">
        <title>Genome Sequence of the Alkane-Degrading Bacterium Alcanivorax hongdengensis Type Strain A-11-3.</title>
        <authorList>
            <person name="Lai Q."/>
            <person name="Shao Z."/>
        </authorList>
    </citation>
    <scope>NUCLEOTIDE SEQUENCE [LARGE SCALE GENOMIC DNA]</scope>
    <source>
        <strain evidence="7 8">A-11-3</strain>
    </source>
</reference>
<dbReference type="AlphaFoldDB" id="L0WAD5"/>
<dbReference type="STRING" id="1177179.A11A3_11132"/>
<dbReference type="CDD" id="cd02968">
    <property type="entry name" value="SCO"/>
    <property type="match status" value="1"/>
</dbReference>
<dbReference type="PROSITE" id="PS51352">
    <property type="entry name" value="THIOREDOXIN_2"/>
    <property type="match status" value="1"/>
</dbReference>
<dbReference type="InterPro" id="IPR036249">
    <property type="entry name" value="Thioredoxin-like_sf"/>
</dbReference>
<accession>L0WAD5</accession>
<evidence type="ECO:0000313" key="8">
    <source>
        <dbReference type="Proteomes" id="UP000010164"/>
    </source>
</evidence>
<feature type="chain" id="PRO_5003947812" description="Thioredoxin domain-containing protein" evidence="5">
    <location>
        <begin position="20"/>
        <end position="192"/>
    </location>
</feature>
<dbReference type="FunFam" id="3.40.30.10:FF:000013">
    <property type="entry name" value="Blast:Protein SCO1 homolog, mitochondrial"/>
    <property type="match status" value="1"/>
</dbReference>
<gene>
    <name evidence="7" type="ORF">A11A3_11132</name>
</gene>
<dbReference type="eggNOG" id="COG1999">
    <property type="taxonomic scope" value="Bacteria"/>
</dbReference>
<dbReference type="OrthoDB" id="9790194at2"/>
<dbReference type="SUPFAM" id="SSF52833">
    <property type="entry name" value="Thioredoxin-like"/>
    <property type="match status" value="1"/>
</dbReference>
<dbReference type="Gene3D" id="3.40.30.10">
    <property type="entry name" value="Glutaredoxin"/>
    <property type="match status" value="1"/>
</dbReference>
<evidence type="ECO:0000256" key="2">
    <source>
        <dbReference type="ARBA" id="ARBA00023008"/>
    </source>
</evidence>
<dbReference type="PANTHER" id="PTHR12151:SF25">
    <property type="entry name" value="LINALOOL DEHYDRATASE_ISOMERASE DOMAIN-CONTAINING PROTEIN"/>
    <property type="match status" value="1"/>
</dbReference>
<feature type="domain" description="Thioredoxin" evidence="6">
    <location>
        <begin position="28"/>
        <end position="192"/>
    </location>
</feature>
<evidence type="ECO:0000256" key="1">
    <source>
        <dbReference type="ARBA" id="ARBA00010996"/>
    </source>
</evidence>
<feature type="disulfide bond" description="Redox-active" evidence="4">
    <location>
        <begin position="66"/>
        <end position="70"/>
    </location>
</feature>
<dbReference type="InterPro" id="IPR003782">
    <property type="entry name" value="SCO1/SenC"/>
</dbReference>
<dbReference type="GO" id="GO:0046872">
    <property type="term" value="F:metal ion binding"/>
    <property type="evidence" value="ECO:0007669"/>
    <property type="project" value="UniProtKB-KW"/>
</dbReference>
<evidence type="ECO:0000259" key="6">
    <source>
        <dbReference type="PROSITE" id="PS51352"/>
    </source>
</evidence>
<dbReference type="InterPro" id="IPR013766">
    <property type="entry name" value="Thioredoxin_domain"/>
</dbReference>
<dbReference type="EMBL" id="AMRJ01000017">
    <property type="protein sequence ID" value="EKF73906.1"/>
    <property type="molecule type" value="Genomic_DNA"/>
</dbReference>
<protein>
    <recommendedName>
        <fullName evidence="6">Thioredoxin domain-containing protein</fullName>
    </recommendedName>
</protein>
<feature type="binding site" evidence="3">
    <location>
        <position position="156"/>
    </location>
    <ligand>
        <name>Cu cation</name>
        <dbReference type="ChEBI" id="CHEBI:23378"/>
    </ligand>
</feature>
<keyword evidence="5" id="KW-0732">Signal</keyword>
<evidence type="ECO:0000256" key="4">
    <source>
        <dbReference type="PIRSR" id="PIRSR603782-2"/>
    </source>
</evidence>
<name>L0WAD5_9GAMM</name>
<proteinExistence type="inferred from homology"/>
<feature type="binding site" evidence="3">
    <location>
        <position position="66"/>
    </location>
    <ligand>
        <name>Cu cation</name>
        <dbReference type="ChEBI" id="CHEBI:23378"/>
    </ligand>
</feature>
<dbReference type="Pfam" id="PF02630">
    <property type="entry name" value="SCO1-SenC"/>
    <property type="match status" value="1"/>
</dbReference>
<organism evidence="7 8">
    <name type="scientific">Alcanivorax hongdengensis A-11-3</name>
    <dbReference type="NCBI Taxonomy" id="1177179"/>
    <lineage>
        <taxon>Bacteria</taxon>
        <taxon>Pseudomonadati</taxon>
        <taxon>Pseudomonadota</taxon>
        <taxon>Gammaproteobacteria</taxon>
        <taxon>Oceanospirillales</taxon>
        <taxon>Alcanivoracaceae</taxon>
        <taxon>Alcanivorax</taxon>
    </lineage>
</organism>
<evidence type="ECO:0000256" key="3">
    <source>
        <dbReference type="PIRSR" id="PIRSR603782-1"/>
    </source>
</evidence>
<dbReference type="Proteomes" id="UP000010164">
    <property type="component" value="Unassembled WGS sequence"/>
</dbReference>
<evidence type="ECO:0000256" key="5">
    <source>
        <dbReference type="SAM" id="SignalP"/>
    </source>
</evidence>
<sequence length="192" mass="21166">MKSLLLIACVMLISACQQASVTFHGKNITGIMPDLAFSLTGEDGQPVTAKAMTGKTVLLFFGYTHCPDYCPTTLMALSQALKALPEKTRRQVQVLFVSVDPKRDTPALLKQYTAYFSDQVMGLTGSHEQLDAITKRYRTAYGYGEPDADGNYSVSHGLAIYGFDSQGRVHLMMRNDERVARMAEDIATLSRL</sequence>
<dbReference type="PATRIC" id="fig|1177179.3.peg.2220"/>
<keyword evidence="4" id="KW-1015">Disulfide bond</keyword>
<comment type="similarity">
    <text evidence="1">Belongs to the SCO1/2 family.</text>
</comment>
<feature type="signal peptide" evidence="5">
    <location>
        <begin position="1"/>
        <end position="19"/>
    </location>
</feature>
<comment type="caution">
    <text evidence="7">The sequence shown here is derived from an EMBL/GenBank/DDBJ whole genome shotgun (WGS) entry which is preliminary data.</text>
</comment>
<dbReference type="PANTHER" id="PTHR12151">
    <property type="entry name" value="ELECTRON TRANSPORT PROTIN SCO1/SENC FAMILY MEMBER"/>
    <property type="match status" value="1"/>
</dbReference>
<feature type="binding site" evidence="3">
    <location>
        <position position="70"/>
    </location>
    <ligand>
        <name>Cu cation</name>
        <dbReference type="ChEBI" id="CHEBI:23378"/>
    </ligand>
</feature>
<keyword evidence="8" id="KW-1185">Reference proteome</keyword>
<keyword evidence="3" id="KW-0479">Metal-binding</keyword>
<keyword evidence="2 3" id="KW-0186">Copper</keyword>
<dbReference type="PROSITE" id="PS51257">
    <property type="entry name" value="PROKAR_LIPOPROTEIN"/>
    <property type="match status" value="1"/>
</dbReference>
<evidence type="ECO:0000313" key="7">
    <source>
        <dbReference type="EMBL" id="EKF73906.1"/>
    </source>
</evidence>